<evidence type="ECO:0000313" key="1">
    <source>
        <dbReference type="EMBL" id="KIU12995.1"/>
    </source>
</evidence>
<dbReference type="RefSeq" id="WP_043856884.1">
    <property type="nucleotide sequence ID" value="NZ_CBCSGB010000003.1"/>
</dbReference>
<dbReference type="AlphaFoldDB" id="A0A0D1KWB1"/>
<organism evidence="1 2">
    <name type="scientific">Bacillus subtilis</name>
    <dbReference type="NCBI Taxonomy" id="1423"/>
    <lineage>
        <taxon>Bacteria</taxon>
        <taxon>Bacillati</taxon>
        <taxon>Bacillota</taxon>
        <taxon>Bacilli</taxon>
        <taxon>Bacillales</taxon>
        <taxon>Bacillaceae</taxon>
        <taxon>Bacillus</taxon>
    </lineage>
</organism>
<dbReference type="Gene3D" id="2.60.120.620">
    <property type="entry name" value="q2cbj1_9rhob like domain"/>
    <property type="match status" value="1"/>
</dbReference>
<dbReference type="Proteomes" id="UP000032247">
    <property type="component" value="Unassembled WGS sequence"/>
</dbReference>
<evidence type="ECO:0000313" key="2">
    <source>
        <dbReference type="Proteomes" id="UP000032247"/>
    </source>
</evidence>
<accession>A0A0D1KWB1</accession>
<name>A0A0D1KWB1_BACIU</name>
<protein>
    <recommendedName>
        <fullName evidence="3">Prolyl 4-hydroxylase alpha subunit Fe(2+) 2OG dioxygenase domain-containing protein</fullName>
    </recommendedName>
</protein>
<reference evidence="1 2" key="1">
    <citation type="submission" date="2014-12" db="EMBL/GenBank/DDBJ databases">
        <title>Comparative genome analysis of Bacillus coagulans HM-08, Clostridium butyricum HM-68, Bacillus subtilis HM-66 and Bacillus licheniformis BL-09.</title>
        <authorList>
            <person name="Zhang H."/>
        </authorList>
    </citation>
    <scope>NUCLEOTIDE SEQUENCE [LARGE SCALE GENOMIC DNA]</scope>
    <source>
        <strain evidence="1 2">HM-66</strain>
    </source>
</reference>
<dbReference type="EMBL" id="JXBC01000001">
    <property type="protein sequence ID" value="KIU12995.1"/>
    <property type="molecule type" value="Genomic_DNA"/>
</dbReference>
<evidence type="ECO:0008006" key="3">
    <source>
        <dbReference type="Google" id="ProtNLM"/>
    </source>
</evidence>
<dbReference type="PATRIC" id="fig|1423.173.peg.117"/>
<dbReference type="InterPro" id="IPR045617">
    <property type="entry name" value="DUF6445"/>
</dbReference>
<sequence>MIPKDIFVVDGFYSNPEQVRSFALRADYTNFGDEQNFPGAESEKSFFSSNHKETFEKLIGKPIITKPDEYVFGKFRYSTKEDFAHTKVHLDHGVEWTGIIYLTKDEDCRGGLGIYRHKKTGLNKAPELYELETYHCTDICEFDGKYVYPDSKKEDAWEKIYEIPLKFNRLILFQGSKYFHGITEQFGNSINDARLTQNFFFQEKLR</sequence>
<proteinExistence type="predicted"/>
<comment type="caution">
    <text evidence="1">The sequence shown here is derived from an EMBL/GenBank/DDBJ whole genome shotgun (WGS) entry which is preliminary data.</text>
</comment>
<gene>
    <name evidence="1" type="ORF">SC09_Contig17orf00125</name>
</gene>
<dbReference type="Pfam" id="PF20043">
    <property type="entry name" value="DUF6445"/>
    <property type="match status" value="1"/>
</dbReference>